<dbReference type="AlphaFoldDB" id="A0A8J7QYT1"/>
<comment type="caution">
    <text evidence="6">The sequence shown here is derived from an EMBL/GenBank/DDBJ whole genome shotgun (WGS) entry which is preliminary data.</text>
</comment>
<dbReference type="InterPro" id="IPR005119">
    <property type="entry name" value="LysR_subst-bd"/>
</dbReference>
<dbReference type="Proteomes" id="UP000666240">
    <property type="component" value="Unassembled WGS sequence"/>
</dbReference>
<feature type="domain" description="HTH lysR-type" evidence="5">
    <location>
        <begin position="8"/>
        <end position="59"/>
    </location>
</feature>
<evidence type="ECO:0000256" key="2">
    <source>
        <dbReference type="ARBA" id="ARBA00023015"/>
    </source>
</evidence>
<protein>
    <submittedName>
        <fullName evidence="6">LysR family transcriptional regulator</fullName>
    </submittedName>
</protein>
<dbReference type="SUPFAM" id="SSF53850">
    <property type="entry name" value="Periplasmic binding protein-like II"/>
    <property type="match status" value="1"/>
</dbReference>
<dbReference type="InterPro" id="IPR036390">
    <property type="entry name" value="WH_DNA-bd_sf"/>
</dbReference>
<dbReference type="PRINTS" id="PR00039">
    <property type="entry name" value="HTHLYSR"/>
</dbReference>
<dbReference type="GO" id="GO:0003700">
    <property type="term" value="F:DNA-binding transcription factor activity"/>
    <property type="evidence" value="ECO:0007669"/>
    <property type="project" value="InterPro"/>
</dbReference>
<dbReference type="RefSeq" id="WP_209333726.1">
    <property type="nucleotide sequence ID" value="NZ_JAGIYY010000001.1"/>
</dbReference>
<gene>
    <name evidence="6" type="ORF">J5Y06_03640</name>
</gene>
<keyword evidence="4" id="KW-0804">Transcription</keyword>
<keyword evidence="7" id="KW-1185">Reference proteome</keyword>
<dbReference type="GO" id="GO:0006351">
    <property type="term" value="P:DNA-templated transcription"/>
    <property type="evidence" value="ECO:0007669"/>
    <property type="project" value="TreeGrafter"/>
</dbReference>
<dbReference type="Gene3D" id="3.40.190.290">
    <property type="match status" value="1"/>
</dbReference>
<dbReference type="PANTHER" id="PTHR30537:SF3">
    <property type="entry name" value="TRANSCRIPTIONAL REGULATORY PROTEIN"/>
    <property type="match status" value="1"/>
</dbReference>
<dbReference type="InterPro" id="IPR000847">
    <property type="entry name" value="LysR_HTH_N"/>
</dbReference>
<evidence type="ECO:0000256" key="3">
    <source>
        <dbReference type="ARBA" id="ARBA00023125"/>
    </source>
</evidence>
<dbReference type="Pfam" id="PF03466">
    <property type="entry name" value="LysR_substrate"/>
    <property type="match status" value="1"/>
</dbReference>
<dbReference type="PANTHER" id="PTHR30537">
    <property type="entry name" value="HTH-TYPE TRANSCRIPTIONAL REGULATOR"/>
    <property type="match status" value="1"/>
</dbReference>
<dbReference type="InterPro" id="IPR058163">
    <property type="entry name" value="LysR-type_TF_proteobact-type"/>
</dbReference>
<evidence type="ECO:0000313" key="6">
    <source>
        <dbReference type="EMBL" id="MBP0437747.1"/>
    </source>
</evidence>
<reference evidence="6" key="1">
    <citation type="submission" date="2021-03" db="EMBL/GenBank/DDBJ databases">
        <title>Genome sequencing and assembly of Tianweitania sediminis.</title>
        <authorList>
            <person name="Chhetri G."/>
        </authorList>
    </citation>
    <scope>NUCLEOTIDE SEQUENCE</scope>
    <source>
        <strain evidence="6">Z8</strain>
    </source>
</reference>
<evidence type="ECO:0000256" key="4">
    <source>
        <dbReference type="ARBA" id="ARBA00023163"/>
    </source>
</evidence>
<dbReference type="EMBL" id="JAGIYY010000001">
    <property type="protein sequence ID" value="MBP0437747.1"/>
    <property type="molecule type" value="Genomic_DNA"/>
</dbReference>
<dbReference type="Gene3D" id="1.10.10.10">
    <property type="entry name" value="Winged helix-like DNA-binding domain superfamily/Winged helix DNA-binding domain"/>
    <property type="match status" value="1"/>
</dbReference>
<evidence type="ECO:0000313" key="7">
    <source>
        <dbReference type="Proteomes" id="UP000666240"/>
    </source>
</evidence>
<keyword evidence="2" id="KW-0805">Transcription regulation</keyword>
<dbReference type="PROSITE" id="PS50931">
    <property type="entry name" value="HTH_LYSR"/>
    <property type="match status" value="1"/>
</dbReference>
<dbReference type="InterPro" id="IPR036388">
    <property type="entry name" value="WH-like_DNA-bd_sf"/>
</dbReference>
<evidence type="ECO:0000256" key="1">
    <source>
        <dbReference type="ARBA" id="ARBA00009437"/>
    </source>
</evidence>
<keyword evidence="3" id="KW-0238">DNA-binding</keyword>
<accession>A0A8J7QYT1</accession>
<sequence length="306" mass="33443">MAAWGDQQAFLAVVETGSLSAAARQLRLTQPTVRHRIEALEHATGTALFIRAPNGLIPTEQARELAAHVRTMHLASEAFFRSASGQPGTLTGSIRLSASDFMGTFVLPPMLRDLRQAHPKLAMELAISNSLVDLLGQEADIAIRMNRPKQAALVARQVGTVPLSFFAHVDYVARKGLPQSPEELTQHDLIGPDRAQADLAVVEAFAPKVGRQAFGLRTDSHPAQFTAIRSGLGIGVLQRPVGLRHADLVPVLPETVVHELPIWIVTHEDLRRTPRIKTVYDYLVQQYQTYCRSSGEPQPKAVENGA</sequence>
<dbReference type="Pfam" id="PF00126">
    <property type="entry name" value="HTH_1"/>
    <property type="match status" value="1"/>
</dbReference>
<dbReference type="GO" id="GO:0043565">
    <property type="term" value="F:sequence-specific DNA binding"/>
    <property type="evidence" value="ECO:0007669"/>
    <property type="project" value="TreeGrafter"/>
</dbReference>
<dbReference type="SUPFAM" id="SSF46785">
    <property type="entry name" value="Winged helix' DNA-binding domain"/>
    <property type="match status" value="1"/>
</dbReference>
<comment type="similarity">
    <text evidence="1">Belongs to the LysR transcriptional regulatory family.</text>
</comment>
<organism evidence="6 7">
    <name type="scientific">Tianweitania sediminis</name>
    <dbReference type="NCBI Taxonomy" id="1502156"/>
    <lineage>
        <taxon>Bacteria</taxon>
        <taxon>Pseudomonadati</taxon>
        <taxon>Pseudomonadota</taxon>
        <taxon>Alphaproteobacteria</taxon>
        <taxon>Hyphomicrobiales</taxon>
        <taxon>Phyllobacteriaceae</taxon>
        <taxon>Tianweitania</taxon>
    </lineage>
</organism>
<name>A0A8J7QYT1_9HYPH</name>
<proteinExistence type="inferred from homology"/>
<evidence type="ECO:0000259" key="5">
    <source>
        <dbReference type="PROSITE" id="PS50931"/>
    </source>
</evidence>